<sequence length="675" mass="76971">MSGIEIAGLVMGVLPLVVEASRSSSQKLKFALDAIGSKGWYNAHQKFYKELYWETGLLQATLDLLVESLPDLSSELRIQISEDRTGAWATHPEIRQSLSRFFQSSSSSSTCDSKNTSSRSDTDVGLGRFKLAMDEVSKLFCSIIEDNSKRLLKSSGDHEKMHSIMQKFLRDSEQGMVPSDYLERAKFLKKAKNREGTLKSLSKWNKRLRQVVEDGCRMSAMPRIWQTHLLVVNEAPSDRLRTLARDMFDALSQFWSCQCVDQHHAPVAKLCLEGCTKSVSQKIGPTLTLQFQLLLQRLTLQIPTETWSRYETTVQIQSKSSASDESGPMEHIWRRCKSAAGVQIQRECEVVPLPVKDLQPSEKDHPKGLLSNWKQYIPWIRSRVPGKHYDNAKSMPNKDTLTIEKELSGSDESLKMLCAFLQNYYQTEMAFRIEIKDYEQFQNILKPTAGRPGKCCYSGQTPRTLRELFNDPPPELAKRRQIALTLAYSLFQLYESPFLSKHWDKAQIQFFADNSGIIDFERPYIDASIDRLLQEEEAPIADLLHKSLGILRLGILLIEVYLWKPIEDFVQDSDLIAGTATVNSFLSVASRILRRNKLGVDGESYRSSVEACLWTDWETTEETISLQHKETRDGVYQKIIRPLEWEVELIKQATEALPLLTGMRKQEVAHAGDIE</sequence>
<protein>
    <recommendedName>
        <fullName evidence="2">DUF7580 domain-containing protein</fullName>
    </recommendedName>
</protein>
<name>A0A3N4HE63_ASCIM</name>
<reference evidence="3 4" key="1">
    <citation type="journal article" date="2018" name="Nat. Ecol. Evol.">
        <title>Pezizomycetes genomes reveal the molecular basis of ectomycorrhizal truffle lifestyle.</title>
        <authorList>
            <person name="Murat C."/>
            <person name="Payen T."/>
            <person name="Noel B."/>
            <person name="Kuo A."/>
            <person name="Morin E."/>
            <person name="Chen J."/>
            <person name="Kohler A."/>
            <person name="Krizsan K."/>
            <person name="Balestrini R."/>
            <person name="Da Silva C."/>
            <person name="Montanini B."/>
            <person name="Hainaut M."/>
            <person name="Levati E."/>
            <person name="Barry K.W."/>
            <person name="Belfiori B."/>
            <person name="Cichocki N."/>
            <person name="Clum A."/>
            <person name="Dockter R.B."/>
            <person name="Fauchery L."/>
            <person name="Guy J."/>
            <person name="Iotti M."/>
            <person name="Le Tacon F."/>
            <person name="Lindquist E.A."/>
            <person name="Lipzen A."/>
            <person name="Malagnac F."/>
            <person name="Mello A."/>
            <person name="Molinier V."/>
            <person name="Miyauchi S."/>
            <person name="Poulain J."/>
            <person name="Riccioni C."/>
            <person name="Rubini A."/>
            <person name="Sitrit Y."/>
            <person name="Splivallo R."/>
            <person name="Traeger S."/>
            <person name="Wang M."/>
            <person name="Zifcakova L."/>
            <person name="Wipf D."/>
            <person name="Zambonelli A."/>
            <person name="Paolocci F."/>
            <person name="Nowrousian M."/>
            <person name="Ottonello S."/>
            <person name="Baldrian P."/>
            <person name="Spatafora J.W."/>
            <person name="Henrissat B."/>
            <person name="Nagy L.G."/>
            <person name="Aury J.M."/>
            <person name="Wincker P."/>
            <person name="Grigoriev I.V."/>
            <person name="Bonfante P."/>
            <person name="Martin F.M."/>
        </authorList>
    </citation>
    <scope>NUCLEOTIDE SEQUENCE [LARGE SCALE GENOMIC DNA]</scope>
    <source>
        <strain evidence="3 4">RN42</strain>
    </source>
</reference>
<evidence type="ECO:0000256" key="1">
    <source>
        <dbReference type="SAM" id="SignalP"/>
    </source>
</evidence>
<dbReference type="Pfam" id="PF24476">
    <property type="entry name" value="DUF7580"/>
    <property type="match status" value="1"/>
</dbReference>
<evidence type="ECO:0000259" key="2">
    <source>
        <dbReference type="Pfam" id="PF24476"/>
    </source>
</evidence>
<keyword evidence="1" id="KW-0732">Signal</keyword>
<keyword evidence="4" id="KW-1185">Reference proteome</keyword>
<accession>A0A3N4HE63</accession>
<feature type="domain" description="DUF7580" evidence="2">
    <location>
        <begin position="410"/>
        <end position="647"/>
    </location>
</feature>
<feature type="chain" id="PRO_5018232476" description="DUF7580 domain-containing protein" evidence="1">
    <location>
        <begin position="21"/>
        <end position="675"/>
    </location>
</feature>
<evidence type="ECO:0000313" key="3">
    <source>
        <dbReference type="EMBL" id="RPA71268.1"/>
    </source>
</evidence>
<proteinExistence type="predicted"/>
<gene>
    <name evidence="3" type="ORF">BJ508DRAFT_101832</name>
</gene>
<dbReference type="EMBL" id="ML119952">
    <property type="protein sequence ID" value="RPA71268.1"/>
    <property type="molecule type" value="Genomic_DNA"/>
</dbReference>
<dbReference type="InterPro" id="IPR056002">
    <property type="entry name" value="DUF7580"/>
</dbReference>
<dbReference type="STRING" id="1160509.A0A3N4HE63"/>
<dbReference type="OrthoDB" id="3565018at2759"/>
<dbReference type="AlphaFoldDB" id="A0A3N4HE63"/>
<feature type="signal peptide" evidence="1">
    <location>
        <begin position="1"/>
        <end position="20"/>
    </location>
</feature>
<dbReference type="PANTHER" id="PTHR35186:SF4">
    <property type="entry name" value="PRION-INHIBITION AND PROPAGATION HELO DOMAIN-CONTAINING PROTEIN"/>
    <property type="match status" value="1"/>
</dbReference>
<dbReference type="PANTHER" id="PTHR35186">
    <property type="entry name" value="ANK_REP_REGION DOMAIN-CONTAINING PROTEIN"/>
    <property type="match status" value="1"/>
</dbReference>
<evidence type="ECO:0000313" key="4">
    <source>
        <dbReference type="Proteomes" id="UP000275078"/>
    </source>
</evidence>
<dbReference type="Proteomes" id="UP000275078">
    <property type="component" value="Unassembled WGS sequence"/>
</dbReference>
<organism evidence="3 4">
    <name type="scientific">Ascobolus immersus RN42</name>
    <dbReference type="NCBI Taxonomy" id="1160509"/>
    <lineage>
        <taxon>Eukaryota</taxon>
        <taxon>Fungi</taxon>
        <taxon>Dikarya</taxon>
        <taxon>Ascomycota</taxon>
        <taxon>Pezizomycotina</taxon>
        <taxon>Pezizomycetes</taxon>
        <taxon>Pezizales</taxon>
        <taxon>Ascobolaceae</taxon>
        <taxon>Ascobolus</taxon>
    </lineage>
</organism>